<dbReference type="AlphaFoldDB" id="B3RYI2"/>
<dbReference type="CTD" id="6754148"/>
<dbReference type="PANTHER" id="PTHR24249:SF372">
    <property type="entry name" value="G-PROTEIN COUPLED RECEPTORS FAMILY 1 PROFILE DOMAIN-CONTAINING PROTEIN"/>
    <property type="match status" value="1"/>
</dbReference>
<dbReference type="InterPro" id="IPR050569">
    <property type="entry name" value="TAAR"/>
</dbReference>
<sequence length="276" mass="31812">MANQTGNFTIKQTYSGEIYVYAIISAITFLTNTIMFCFIVFERKMHIKSNWILASMFCTGIIYALAYLLPRWVMFVPWDLLDSYACQILPLLGSALIINFNLHLVLVSLDRYCCILFPFQYNMPQASVITRWAIFAVWLISFASASIPLFTFLVPIPGMCIIQLNSRSFHIYTLSAYIALFYVPIFILGLAHSRILWIVSIHTKRRHEIFAVNNSIPASVLRRNLRAIAYMAILIGLFLIFWLPSMIYYAILFPTIHLDNKNMVLSLDKVSIKIIH</sequence>
<evidence type="ECO:0000256" key="8">
    <source>
        <dbReference type="ARBA" id="ARBA00023224"/>
    </source>
</evidence>
<dbReference type="GO" id="GO:0007186">
    <property type="term" value="P:G protein-coupled receptor signaling pathway"/>
    <property type="evidence" value="ECO:0000318"/>
    <property type="project" value="GO_Central"/>
</dbReference>
<protein>
    <recommendedName>
        <fullName evidence="10">G-protein coupled receptors family 1 profile domain-containing protein</fullName>
    </recommendedName>
</protein>
<keyword evidence="8" id="KW-0807">Transducer</keyword>
<dbReference type="CDD" id="cd00637">
    <property type="entry name" value="7tm_classA_rhodopsin-like"/>
    <property type="match status" value="1"/>
</dbReference>
<dbReference type="InterPro" id="IPR017452">
    <property type="entry name" value="GPCR_Rhodpsn_7TM"/>
</dbReference>
<feature type="transmembrane region" description="Helical" evidence="9">
    <location>
        <begin position="51"/>
        <end position="69"/>
    </location>
</feature>
<dbReference type="InParanoid" id="B3RYI2"/>
<dbReference type="PRINTS" id="PR00237">
    <property type="entry name" value="GPCRRHODOPSN"/>
</dbReference>
<feature type="transmembrane region" description="Helical" evidence="9">
    <location>
        <begin position="89"/>
        <end position="109"/>
    </location>
</feature>
<dbReference type="PROSITE" id="PS50262">
    <property type="entry name" value="G_PROTEIN_RECEP_F1_2"/>
    <property type="match status" value="1"/>
</dbReference>
<dbReference type="EMBL" id="DS985245">
    <property type="protein sequence ID" value="EDV24601.1"/>
    <property type="molecule type" value="Genomic_DNA"/>
</dbReference>
<proteinExistence type="predicted"/>
<dbReference type="Pfam" id="PF00001">
    <property type="entry name" value="7tm_1"/>
    <property type="match status" value="1"/>
</dbReference>
<keyword evidence="12" id="KW-1185">Reference proteome</keyword>
<feature type="transmembrane region" description="Helical" evidence="9">
    <location>
        <begin position="174"/>
        <end position="197"/>
    </location>
</feature>
<evidence type="ECO:0000256" key="7">
    <source>
        <dbReference type="ARBA" id="ARBA00023170"/>
    </source>
</evidence>
<keyword evidence="3 9" id="KW-0812">Transmembrane</keyword>
<keyword evidence="2" id="KW-1003">Cell membrane</keyword>
<evidence type="ECO:0000256" key="2">
    <source>
        <dbReference type="ARBA" id="ARBA00022475"/>
    </source>
</evidence>
<dbReference type="GeneID" id="6754148"/>
<organism evidence="11 12">
    <name type="scientific">Trichoplax adhaerens</name>
    <name type="common">Trichoplax reptans</name>
    <dbReference type="NCBI Taxonomy" id="10228"/>
    <lineage>
        <taxon>Eukaryota</taxon>
        <taxon>Metazoa</taxon>
        <taxon>Placozoa</taxon>
        <taxon>Uniplacotomia</taxon>
        <taxon>Trichoplacea</taxon>
        <taxon>Trichoplacidae</taxon>
        <taxon>Trichoplax</taxon>
    </lineage>
</organism>
<dbReference type="KEGG" id="tad:TRIADDRAFT_56568"/>
<keyword evidence="4 9" id="KW-1133">Transmembrane helix</keyword>
<keyword evidence="6 9" id="KW-0472">Membrane</keyword>
<dbReference type="Gene3D" id="1.20.1070.10">
    <property type="entry name" value="Rhodopsin 7-helix transmembrane proteins"/>
    <property type="match status" value="1"/>
</dbReference>
<dbReference type="Proteomes" id="UP000009022">
    <property type="component" value="Unassembled WGS sequence"/>
</dbReference>
<dbReference type="InterPro" id="IPR000276">
    <property type="entry name" value="GPCR_Rhodpsn"/>
</dbReference>
<reference evidence="11 12" key="1">
    <citation type="journal article" date="2008" name="Nature">
        <title>The Trichoplax genome and the nature of placozoans.</title>
        <authorList>
            <person name="Srivastava M."/>
            <person name="Begovic E."/>
            <person name="Chapman J."/>
            <person name="Putnam N.H."/>
            <person name="Hellsten U."/>
            <person name="Kawashima T."/>
            <person name="Kuo A."/>
            <person name="Mitros T."/>
            <person name="Salamov A."/>
            <person name="Carpenter M.L."/>
            <person name="Signorovitch A.Y."/>
            <person name="Moreno M.A."/>
            <person name="Kamm K."/>
            <person name="Grimwood J."/>
            <person name="Schmutz J."/>
            <person name="Shapiro H."/>
            <person name="Grigoriev I.V."/>
            <person name="Buss L.W."/>
            <person name="Schierwater B."/>
            <person name="Dellaporta S.L."/>
            <person name="Rokhsar D.S."/>
        </authorList>
    </citation>
    <scope>NUCLEOTIDE SEQUENCE [LARGE SCALE GENOMIC DNA]</scope>
    <source>
        <strain evidence="11 12">Grell-BS-1999</strain>
    </source>
</reference>
<keyword evidence="7" id="KW-0675">Receptor</keyword>
<keyword evidence="5" id="KW-0297">G-protein coupled receptor</keyword>
<dbReference type="GO" id="GO:0004930">
    <property type="term" value="F:G protein-coupled receptor activity"/>
    <property type="evidence" value="ECO:0000318"/>
    <property type="project" value="GO_Central"/>
</dbReference>
<evidence type="ECO:0000256" key="3">
    <source>
        <dbReference type="ARBA" id="ARBA00022692"/>
    </source>
</evidence>
<dbReference type="SUPFAM" id="SSF81321">
    <property type="entry name" value="Family A G protein-coupled receptor-like"/>
    <property type="match status" value="1"/>
</dbReference>
<dbReference type="GO" id="GO:0005886">
    <property type="term" value="C:plasma membrane"/>
    <property type="evidence" value="ECO:0000318"/>
    <property type="project" value="GO_Central"/>
</dbReference>
<evidence type="ECO:0000256" key="5">
    <source>
        <dbReference type="ARBA" id="ARBA00023040"/>
    </source>
</evidence>
<name>B3RYI2_TRIAD</name>
<evidence type="ECO:0000313" key="12">
    <source>
        <dbReference type="Proteomes" id="UP000009022"/>
    </source>
</evidence>
<accession>B3RYI2</accession>
<dbReference type="RefSeq" id="XP_002112491.1">
    <property type="nucleotide sequence ID" value="XM_002112455.1"/>
</dbReference>
<evidence type="ECO:0000256" key="1">
    <source>
        <dbReference type="ARBA" id="ARBA00004651"/>
    </source>
</evidence>
<evidence type="ECO:0000313" key="11">
    <source>
        <dbReference type="EMBL" id="EDV24601.1"/>
    </source>
</evidence>
<evidence type="ECO:0000256" key="6">
    <source>
        <dbReference type="ARBA" id="ARBA00023136"/>
    </source>
</evidence>
<dbReference type="PANTHER" id="PTHR24249">
    <property type="entry name" value="HISTAMINE RECEPTOR-RELATED G-PROTEIN COUPLED RECEPTOR"/>
    <property type="match status" value="1"/>
</dbReference>
<dbReference type="PhylomeDB" id="B3RYI2"/>
<comment type="subcellular location">
    <subcellularLocation>
        <location evidence="1">Cell membrane</location>
        <topology evidence="1">Multi-pass membrane protein</topology>
    </subcellularLocation>
</comment>
<evidence type="ECO:0000259" key="10">
    <source>
        <dbReference type="PROSITE" id="PS50262"/>
    </source>
</evidence>
<gene>
    <name evidence="11" type="ORF">TRIADDRAFT_56568</name>
</gene>
<evidence type="ECO:0000256" key="9">
    <source>
        <dbReference type="SAM" id="Phobius"/>
    </source>
</evidence>
<dbReference type="HOGENOM" id="CLU_009579_5_0_1"/>
<feature type="transmembrane region" description="Helical" evidence="9">
    <location>
        <begin position="129"/>
        <end position="154"/>
    </location>
</feature>
<feature type="domain" description="G-protein coupled receptors family 1 profile" evidence="10">
    <location>
        <begin position="31"/>
        <end position="251"/>
    </location>
</feature>
<feature type="transmembrane region" description="Helical" evidence="9">
    <location>
        <begin position="18"/>
        <end position="39"/>
    </location>
</feature>
<evidence type="ECO:0000256" key="4">
    <source>
        <dbReference type="ARBA" id="ARBA00022989"/>
    </source>
</evidence>
<feature type="transmembrane region" description="Helical" evidence="9">
    <location>
        <begin position="227"/>
        <end position="251"/>
    </location>
</feature>
<dbReference type="FunCoup" id="B3RYI2">
    <property type="interactions" value="100"/>
</dbReference>